<gene>
    <name evidence="1" type="ORF">E2C01_037874</name>
</gene>
<dbReference type="Proteomes" id="UP000324222">
    <property type="component" value="Unassembled WGS sequence"/>
</dbReference>
<name>A0A5B7FH01_PORTR</name>
<reference evidence="1 2" key="1">
    <citation type="submission" date="2019-05" db="EMBL/GenBank/DDBJ databases">
        <title>Another draft genome of Portunus trituberculatus and its Hox gene families provides insights of decapod evolution.</title>
        <authorList>
            <person name="Jeong J.-H."/>
            <person name="Song I."/>
            <person name="Kim S."/>
            <person name="Choi T."/>
            <person name="Kim D."/>
            <person name="Ryu S."/>
            <person name="Kim W."/>
        </authorList>
    </citation>
    <scope>NUCLEOTIDE SEQUENCE [LARGE SCALE GENOMIC DNA]</scope>
    <source>
        <tissue evidence="1">Muscle</tissue>
    </source>
</reference>
<evidence type="ECO:0000313" key="2">
    <source>
        <dbReference type="Proteomes" id="UP000324222"/>
    </source>
</evidence>
<dbReference type="AlphaFoldDB" id="A0A5B7FH01"/>
<keyword evidence="2" id="KW-1185">Reference proteome</keyword>
<sequence>MKTGEPMAPFPLCIFV</sequence>
<evidence type="ECO:0000313" key="1">
    <source>
        <dbReference type="EMBL" id="MPC44208.1"/>
    </source>
</evidence>
<accession>A0A5B7FH01</accession>
<dbReference type="EMBL" id="VSRR010006178">
    <property type="protein sequence ID" value="MPC44208.1"/>
    <property type="molecule type" value="Genomic_DNA"/>
</dbReference>
<proteinExistence type="predicted"/>
<comment type="caution">
    <text evidence="1">The sequence shown here is derived from an EMBL/GenBank/DDBJ whole genome shotgun (WGS) entry which is preliminary data.</text>
</comment>
<organism evidence="1 2">
    <name type="scientific">Portunus trituberculatus</name>
    <name type="common">Swimming crab</name>
    <name type="synonym">Neptunus trituberculatus</name>
    <dbReference type="NCBI Taxonomy" id="210409"/>
    <lineage>
        <taxon>Eukaryota</taxon>
        <taxon>Metazoa</taxon>
        <taxon>Ecdysozoa</taxon>
        <taxon>Arthropoda</taxon>
        <taxon>Crustacea</taxon>
        <taxon>Multicrustacea</taxon>
        <taxon>Malacostraca</taxon>
        <taxon>Eumalacostraca</taxon>
        <taxon>Eucarida</taxon>
        <taxon>Decapoda</taxon>
        <taxon>Pleocyemata</taxon>
        <taxon>Brachyura</taxon>
        <taxon>Eubrachyura</taxon>
        <taxon>Portunoidea</taxon>
        <taxon>Portunidae</taxon>
        <taxon>Portuninae</taxon>
        <taxon>Portunus</taxon>
    </lineage>
</organism>
<protein>
    <submittedName>
        <fullName evidence="1">Uncharacterized protein</fullName>
    </submittedName>
</protein>